<name>A0A450TIU4_9GAMM</name>
<dbReference type="Gene3D" id="3.40.50.1010">
    <property type="entry name" value="5'-nuclease"/>
    <property type="match status" value="1"/>
</dbReference>
<dbReference type="AlphaFoldDB" id="A0A450TIU4"/>
<evidence type="ECO:0008006" key="2">
    <source>
        <dbReference type="Google" id="ProtNLM"/>
    </source>
</evidence>
<organism evidence="1">
    <name type="scientific">Candidatus Kentrum sp. DK</name>
    <dbReference type="NCBI Taxonomy" id="2126562"/>
    <lineage>
        <taxon>Bacteria</taxon>
        <taxon>Pseudomonadati</taxon>
        <taxon>Pseudomonadota</taxon>
        <taxon>Gammaproteobacteria</taxon>
        <taxon>Candidatus Kentrum</taxon>
    </lineage>
</organism>
<proteinExistence type="predicted"/>
<reference evidence="1" key="1">
    <citation type="submission" date="2019-02" db="EMBL/GenBank/DDBJ databases">
        <authorList>
            <person name="Gruber-Vodicka R. H."/>
            <person name="Seah K. B. B."/>
        </authorList>
    </citation>
    <scope>NUCLEOTIDE SEQUENCE</scope>
    <source>
        <strain evidence="1">BECK_DK161</strain>
    </source>
</reference>
<protein>
    <recommendedName>
        <fullName evidence="2">PIN domain-containing protein</fullName>
    </recommendedName>
</protein>
<evidence type="ECO:0000313" key="1">
    <source>
        <dbReference type="EMBL" id="VFJ67235.1"/>
    </source>
</evidence>
<dbReference type="SUPFAM" id="SSF88723">
    <property type="entry name" value="PIN domain-like"/>
    <property type="match status" value="1"/>
</dbReference>
<accession>A0A450TIU4</accession>
<gene>
    <name evidence="1" type="ORF">BECKDK2373C_GA0170839_11629</name>
</gene>
<dbReference type="EMBL" id="CAADEY010000162">
    <property type="protein sequence ID" value="VFJ67235.1"/>
    <property type="molecule type" value="Genomic_DNA"/>
</dbReference>
<dbReference type="InterPro" id="IPR029060">
    <property type="entry name" value="PIN-like_dom_sf"/>
</dbReference>
<sequence>MPNIVIDSGPLIALFDGSDGFHERAITFVRDLRADMLTNLPVMTEVVYMLDFSHQAQRDLLHWAEQALIIDTKTVTDLPRIRALPDKYRDLPANFADASLWWRSVSAQRSRMWQASIRTFPSTVRGIASISVICSSKLVEQTSGA</sequence>